<dbReference type="GO" id="GO:0030133">
    <property type="term" value="C:transport vesicle"/>
    <property type="evidence" value="ECO:0007669"/>
    <property type="project" value="UniProtKB-SubCell"/>
</dbReference>
<evidence type="ECO:0000256" key="7">
    <source>
        <dbReference type="ARBA" id="ARBA00070834"/>
    </source>
</evidence>
<dbReference type="Pfam" id="PF06046">
    <property type="entry name" value="Sec6"/>
    <property type="match status" value="1"/>
</dbReference>
<dbReference type="Proteomes" id="UP000515159">
    <property type="component" value="Chromosome 4"/>
</dbReference>
<evidence type="ECO:0000313" key="8">
    <source>
        <dbReference type="Proteomes" id="UP000515159"/>
    </source>
</evidence>
<dbReference type="GO" id="GO:0000145">
    <property type="term" value="C:exocyst"/>
    <property type="evidence" value="ECO:0007669"/>
    <property type="project" value="InterPro"/>
</dbReference>
<dbReference type="CTD" id="283849"/>
<dbReference type="GO" id="GO:0000149">
    <property type="term" value="F:SNARE binding"/>
    <property type="evidence" value="ECO:0007669"/>
    <property type="project" value="TreeGrafter"/>
</dbReference>
<dbReference type="OrthoDB" id="10047020at2759"/>
<dbReference type="RefSeq" id="XP_033798287.1">
    <property type="nucleotide sequence ID" value="XM_033942396.1"/>
</dbReference>
<sequence>MSAVEDFAGSRKDEKWPELEKAEKLARGAALKWASGIFYRPDQLEGLGYYRKRETQRNNSIQSRLKSAVQSYLEGVNIGLGQLRYALDDVRGIRHSLGEVQEEWRGKGNNFQGLEQLREVVTEHVQLTAVVHNLPHVFSVPEIVSQTHGLIDSRQLLEAHAKLMELECWRDNILYQFHRGSGTLSSEDADTVLSYFSGVQELSDALARELWDVVGCGLTFVRKDPALFVSAVRIIEREERIDSTMLEGSSQHHFLPPGRPKGWRQRFFQVIQEAISAQFRATQMDIKGPGLASHLAALQNNIMDELCVVKHLMVQCCPPHYDIFYAFLAMYHQSISGHLQDIISWDLTKNEMFTVLNWTLCVYHSAEMMGHPDLCPDVDITSLGPLLAPEVIEQLQRKYVSKVKASMTEWMQKALEAESSDWHRDQEPEMDHEGFYHSTLPAIIMQILDENIQVASLIGDSLQHKMISMAVHEFDSFFCRLRETLVEYGKEHLKIRSVPKFYVPYLLATINNCIALSSSISCLKQERSVSSPFEKPLPSLQATLDKTQKKACRLLMDELLLDMQPLFLQLPSRSWLMNSEFIDCVCQLMDHYYIYFSRARSPMFKFLLLESERVVIIEYVRALMQKRLLCRNTEERLQFSDRMSEDALELTQLFLKMGLDKTEQSVEVILALQELIRLKDPSLLSLEVSGFVAKYPDISDEHISVLLEIRGDVSKEIQNLIFEMMQQSPSSLPENYHAIFTNILVPARVLPFCLRTGKCA</sequence>
<comment type="similarity">
    <text evidence="2">Belongs to the SEC6 family.</text>
</comment>
<comment type="subunit">
    <text evidence="6">Interacts with EXOC2, EXOC4 and EXOC5; may be part of the exocyst.</text>
</comment>
<reference evidence="9" key="1">
    <citation type="submission" date="2025-08" db="UniProtKB">
        <authorList>
            <consortium name="RefSeq"/>
        </authorList>
    </citation>
    <scope>IDENTIFICATION</scope>
</reference>
<dbReference type="PANTHER" id="PTHR21292:SF12">
    <property type="entry name" value="EXOCYST COMPLEX COMPONENT 3-LIKE PROTEIN"/>
    <property type="match status" value="1"/>
</dbReference>
<dbReference type="InParanoid" id="A0A6P8QHE6"/>
<keyword evidence="3" id="KW-0268">Exocytosis</keyword>
<gene>
    <name evidence="9" type="primary">EXOC3L1</name>
</gene>
<comment type="function">
    <text evidence="5">As part of the exocyst, may play a role in regulated exocytosis of insulin granules.</text>
</comment>
<keyword evidence="4" id="KW-0968">Cytoplasmic vesicle</keyword>
<name>A0A6P8QHE6_GEOSA</name>
<dbReference type="FunFam" id="1.10.357.70:FF:000001">
    <property type="entry name" value="Exocyst complex component 3"/>
    <property type="match status" value="1"/>
</dbReference>
<protein>
    <recommendedName>
        <fullName evidence="7">Exocyst complex component 3-like protein</fullName>
    </recommendedName>
</protein>
<evidence type="ECO:0000256" key="3">
    <source>
        <dbReference type="ARBA" id="ARBA00022483"/>
    </source>
</evidence>
<dbReference type="Gene3D" id="1.10.357.50">
    <property type="match status" value="1"/>
</dbReference>
<evidence type="ECO:0000256" key="2">
    <source>
        <dbReference type="ARBA" id="ARBA00009447"/>
    </source>
</evidence>
<dbReference type="GO" id="GO:0006887">
    <property type="term" value="P:exocytosis"/>
    <property type="evidence" value="ECO:0007669"/>
    <property type="project" value="UniProtKB-KW"/>
</dbReference>
<dbReference type="InterPro" id="IPR042532">
    <property type="entry name" value="EXOC3/Sec6_C"/>
</dbReference>
<evidence type="ECO:0000313" key="9">
    <source>
        <dbReference type="RefSeq" id="XP_033798287.1"/>
    </source>
</evidence>
<dbReference type="FunFam" id="1.10.357.50:FF:000009">
    <property type="entry name" value="Exocyst complex component 3-like 1"/>
    <property type="match status" value="1"/>
</dbReference>
<evidence type="ECO:0000256" key="5">
    <source>
        <dbReference type="ARBA" id="ARBA00057986"/>
    </source>
</evidence>
<organism evidence="8 9">
    <name type="scientific">Geotrypetes seraphini</name>
    <name type="common">Gaboon caecilian</name>
    <name type="synonym">Caecilia seraphini</name>
    <dbReference type="NCBI Taxonomy" id="260995"/>
    <lineage>
        <taxon>Eukaryota</taxon>
        <taxon>Metazoa</taxon>
        <taxon>Chordata</taxon>
        <taxon>Craniata</taxon>
        <taxon>Vertebrata</taxon>
        <taxon>Euteleostomi</taxon>
        <taxon>Amphibia</taxon>
        <taxon>Gymnophiona</taxon>
        <taxon>Geotrypetes</taxon>
    </lineage>
</organism>
<dbReference type="GO" id="GO:0051601">
    <property type="term" value="P:exocyst localization"/>
    <property type="evidence" value="ECO:0007669"/>
    <property type="project" value="TreeGrafter"/>
</dbReference>
<dbReference type="GeneID" id="117359499"/>
<keyword evidence="8" id="KW-1185">Reference proteome</keyword>
<dbReference type="KEGG" id="gsh:117359499"/>
<dbReference type="PANTHER" id="PTHR21292">
    <property type="entry name" value="EXOCYST COMPLEX COMPONENT SEC6-RELATED"/>
    <property type="match status" value="1"/>
</dbReference>
<evidence type="ECO:0000256" key="1">
    <source>
        <dbReference type="ARBA" id="ARBA00004398"/>
    </source>
</evidence>
<dbReference type="AlphaFoldDB" id="A0A6P8QHE6"/>
<evidence type="ECO:0000256" key="6">
    <source>
        <dbReference type="ARBA" id="ARBA00065845"/>
    </source>
</evidence>
<dbReference type="Gene3D" id="1.10.357.70">
    <property type="entry name" value="Exocyst complex component Sec6, C-terminal domain"/>
    <property type="match status" value="1"/>
</dbReference>
<comment type="subcellular location">
    <subcellularLocation>
        <location evidence="1">Cytoplasmic vesicle</location>
        <location evidence="1">Secretory vesicle</location>
    </subcellularLocation>
</comment>
<evidence type="ECO:0000256" key="4">
    <source>
        <dbReference type="ARBA" id="ARBA00023329"/>
    </source>
</evidence>
<accession>A0A6P8QHE6</accession>
<dbReference type="InterPro" id="IPR010326">
    <property type="entry name" value="EXOC3/Sec6"/>
</dbReference>
<proteinExistence type="inferred from homology"/>